<reference evidence="3" key="1">
    <citation type="submission" date="2014-03" db="EMBL/GenBank/DDBJ databases">
        <title>The Genome Sequence of Puccinia striiformis f. sp. tritici PST-78.</title>
        <authorList>
            <consortium name="The Broad Institute Genome Sequencing Platform"/>
            <person name="Cuomo C."/>
            <person name="Hulbert S."/>
            <person name="Chen X."/>
            <person name="Walker B."/>
            <person name="Young S.K."/>
            <person name="Zeng Q."/>
            <person name="Gargeya S."/>
            <person name="Fitzgerald M."/>
            <person name="Haas B."/>
            <person name="Abouelleil A."/>
            <person name="Alvarado L."/>
            <person name="Arachchi H.M."/>
            <person name="Berlin A.M."/>
            <person name="Chapman S.B."/>
            <person name="Goldberg J."/>
            <person name="Griggs A."/>
            <person name="Gujja S."/>
            <person name="Hansen M."/>
            <person name="Howarth C."/>
            <person name="Imamovic A."/>
            <person name="Larimer J."/>
            <person name="McCowan C."/>
            <person name="Montmayeur A."/>
            <person name="Murphy C."/>
            <person name="Neiman D."/>
            <person name="Pearson M."/>
            <person name="Priest M."/>
            <person name="Roberts A."/>
            <person name="Saif S."/>
            <person name="Shea T."/>
            <person name="Sisk P."/>
            <person name="Sykes S."/>
            <person name="Wortman J."/>
            <person name="Nusbaum C."/>
            <person name="Birren B."/>
        </authorList>
    </citation>
    <scope>NUCLEOTIDE SEQUENCE [LARGE SCALE GENOMIC DNA]</scope>
    <source>
        <strain evidence="3">race PST-78</strain>
    </source>
</reference>
<dbReference type="OrthoDB" id="2506721at2759"/>
<accession>A0A0L0VMI7</accession>
<dbReference type="Proteomes" id="UP000054564">
    <property type="component" value="Unassembled WGS sequence"/>
</dbReference>
<proteinExistence type="predicted"/>
<evidence type="ECO:0000256" key="1">
    <source>
        <dbReference type="SAM" id="Phobius"/>
    </source>
</evidence>
<keyword evidence="3" id="KW-1185">Reference proteome</keyword>
<protein>
    <submittedName>
        <fullName evidence="2">Uncharacterized protein</fullName>
    </submittedName>
</protein>
<gene>
    <name evidence="2" type="ORF">PSTG_06170</name>
</gene>
<keyword evidence="1" id="KW-1133">Transmembrane helix</keyword>
<organism evidence="2 3">
    <name type="scientific">Puccinia striiformis f. sp. tritici PST-78</name>
    <dbReference type="NCBI Taxonomy" id="1165861"/>
    <lineage>
        <taxon>Eukaryota</taxon>
        <taxon>Fungi</taxon>
        <taxon>Dikarya</taxon>
        <taxon>Basidiomycota</taxon>
        <taxon>Pucciniomycotina</taxon>
        <taxon>Pucciniomycetes</taxon>
        <taxon>Pucciniales</taxon>
        <taxon>Pucciniaceae</taxon>
        <taxon>Puccinia</taxon>
    </lineage>
</organism>
<comment type="caution">
    <text evidence="2">The sequence shown here is derived from an EMBL/GenBank/DDBJ whole genome shotgun (WGS) entry which is preliminary data.</text>
</comment>
<feature type="transmembrane region" description="Helical" evidence="1">
    <location>
        <begin position="38"/>
        <end position="60"/>
    </location>
</feature>
<dbReference type="EMBL" id="AJIL01000036">
    <property type="protein sequence ID" value="KNF00479.1"/>
    <property type="molecule type" value="Genomic_DNA"/>
</dbReference>
<keyword evidence="1" id="KW-0472">Membrane</keyword>
<evidence type="ECO:0000313" key="2">
    <source>
        <dbReference type="EMBL" id="KNF00479.1"/>
    </source>
</evidence>
<dbReference type="AlphaFoldDB" id="A0A0L0VMI7"/>
<evidence type="ECO:0000313" key="3">
    <source>
        <dbReference type="Proteomes" id="UP000054564"/>
    </source>
</evidence>
<name>A0A0L0VMI7_9BASI</name>
<sequence>MRFKLFIQTVKTLRPLGPGCVSEIPPADKSSTKPYLNFTMYTLCLTVFALLSSLTLSAYARSIDTPTVEHCYFYTGANTTSATCSGKSEFKCSGGCHAGFVQAEGCQPNVSNGPDSPQPTTQICDVEFSLVTPSVTSCVTSDGGRFSCGGATSGFTTCYDCLKPLNAYRPGARLSMKAMRPHSW</sequence>
<keyword evidence="1" id="KW-0812">Transmembrane</keyword>